<dbReference type="SUPFAM" id="SSF56925">
    <property type="entry name" value="OMPA-like"/>
    <property type="match status" value="1"/>
</dbReference>
<evidence type="ECO:0000313" key="5">
    <source>
        <dbReference type="EMBL" id="MCA1857736.1"/>
    </source>
</evidence>
<evidence type="ECO:0000259" key="4">
    <source>
        <dbReference type="Pfam" id="PF13505"/>
    </source>
</evidence>
<dbReference type="Gene3D" id="2.40.160.20">
    <property type="match status" value="1"/>
</dbReference>
<dbReference type="InterPro" id="IPR027385">
    <property type="entry name" value="Beta-barrel_OMP"/>
</dbReference>
<evidence type="ECO:0000256" key="3">
    <source>
        <dbReference type="SAM" id="SignalP"/>
    </source>
</evidence>
<comment type="caution">
    <text evidence="5">The sequence shown here is derived from an EMBL/GenBank/DDBJ whole genome shotgun (WGS) entry which is preliminary data.</text>
</comment>
<feature type="domain" description="Outer membrane protein beta-barrel" evidence="4">
    <location>
        <begin position="16"/>
        <end position="171"/>
    </location>
</feature>
<evidence type="ECO:0000256" key="2">
    <source>
        <dbReference type="ARBA" id="ARBA00022729"/>
    </source>
</evidence>
<evidence type="ECO:0000313" key="6">
    <source>
        <dbReference type="Proteomes" id="UP001198602"/>
    </source>
</evidence>
<evidence type="ECO:0000256" key="1">
    <source>
        <dbReference type="ARBA" id="ARBA00004442"/>
    </source>
</evidence>
<sequence>MFKVLATLAAGMMGIALAGAAQAAEPARPAAPAYAGAAVTGVDYVGAATKASPKVFAGYHISKSLALEGGAVDLKKGYGMYIAVKPVLPLTDKLALYGKVGVAQVRRPAALPSQPTQPAPLGRKTDTGAYGAFGLQYSITPNTAISAEYERYGKDKPSGAKPDMWTLALNFFF</sequence>
<dbReference type="InterPro" id="IPR011250">
    <property type="entry name" value="OMP/PagP_B-barrel"/>
</dbReference>
<comment type="subcellular location">
    <subcellularLocation>
        <location evidence="1">Cell outer membrane</location>
    </subcellularLocation>
</comment>
<keyword evidence="6" id="KW-1185">Reference proteome</keyword>
<accession>A0ABS7YFM6</accession>
<keyword evidence="2 3" id="KW-0732">Signal</keyword>
<dbReference type="Proteomes" id="UP001198602">
    <property type="component" value="Unassembled WGS sequence"/>
</dbReference>
<feature type="signal peptide" evidence="3">
    <location>
        <begin position="1"/>
        <end position="23"/>
    </location>
</feature>
<feature type="chain" id="PRO_5046545044" evidence="3">
    <location>
        <begin position="24"/>
        <end position="173"/>
    </location>
</feature>
<gene>
    <name evidence="5" type="ORF">LE190_17630</name>
</gene>
<reference evidence="5 6" key="1">
    <citation type="submission" date="2021-07" db="EMBL/GenBank/DDBJ databases">
        <title>Characterization of Violacein-producing bacteria and related species.</title>
        <authorList>
            <person name="Wilson H.S."/>
            <person name="De Leon M.E."/>
        </authorList>
    </citation>
    <scope>NUCLEOTIDE SEQUENCE [LARGE SCALE GENOMIC DNA]</scope>
    <source>
        <strain evidence="5 6">HSC-2F05</strain>
    </source>
</reference>
<proteinExistence type="predicted"/>
<organism evidence="5 6">
    <name type="scientific">Massilia hydrophila</name>
    <dbReference type="NCBI Taxonomy" id="3044279"/>
    <lineage>
        <taxon>Bacteria</taxon>
        <taxon>Pseudomonadati</taxon>
        <taxon>Pseudomonadota</taxon>
        <taxon>Betaproteobacteria</taxon>
        <taxon>Burkholderiales</taxon>
        <taxon>Oxalobacteraceae</taxon>
        <taxon>Telluria group</taxon>
        <taxon>Massilia</taxon>
    </lineage>
</organism>
<dbReference type="EMBL" id="JAHYBX010000008">
    <property type="protein sequence ID" value="MCA1857736.1"/>
    <property type="molecule type" value="Genomic_DNA"/>
</dbReference>
<dbReference type="Pfam" id="PF13505">
    <property type="entry name" value="OMP_b-brl"/>
    <property type="match status" value="1"/>
</dbReference>
<protein>
    <submittedName>
        <fullName evidence="5">Outer membrane beta-barrel protein</fullName>
    </submittedName>
</protein>
<dbReference type="RefSeq" id="WP_225239924.1">
    <property type="nucleotide sequence ID" value="NZ_JAHYBX010000008.1"/>
</dbReference>
<name>A0ABS7YFM6_9BURK</name>